<protein>
    <submittedName>
        <fullName evidence="8">ABC-2 type transport system permease protein</fullName>
    </submittedName>
</protein>
<feature type="transmembrane region" description="Helical" evidence="6">
    <location>
        <begin position="220"/>
        <end position="243"/>
    </location>
</feature>
<feature type="transmembrane region" description="Helical" evidence="6">
    <location>
        <begin position="174"/>
        <end position="199"/>
    </location>
</feature>
<dbReference type="AlphaFoldDB" id="A0A543IV03"/>
<keyword evidence="3 6" id="KW-0812">Transmembrane</keyword>
<dbReference type="GO" id="GO:0005886">
    <property type="term" value="C:plasma membrane"/>
    <property type="evidence" value="ECO:0007669"/>
    <property type="project" value="UniProtKB-SubCell"/>
</dbReference>
<feature type="transmembrane region" description="Helical" evidence="6">
    <location>
        <begin position="263"/>
        <end position="285"/>
    </location>
</feature>
<dbReference type="PANTHER" id="PTHR30294:SF29">
    <property type="entry name" value="MULTIDRUG ABC TRANSPORTER PERMEASE YBHS-RELATED"/>
    <property type="match status" value="1"/>
</dbReference>
<gene>
    <name evidence="8" type="ORF">FHX40_1074</name>
</gene>
<name>A0A543IV03_9ACTN</name>
<evidence type="ECO:0000256" key="4">
    <source>
        <dbReference type="ARBA" id="ARBA00022989"/>
    </source>
</evidence>
<feature type="transmembrane region" description="Helical" evidence="6">
    <location>
        <begin position="349"/>
        <end position="370"/>
    </location>
</feature>
<feature type="transmembrane region" description="Helical" evidence="6">
    <location>
        <begin position="297"/>
        <end position="317"/>
    </location>
</feature>
<evidence type="ECO:0000259" key="7">
    <source>
        <dbReference type="Pfam" id="PF12698"/>
    </source>
</evidence>
<evidence type="ECO:0000256" key="5">
    <source>
        <dbReference type="ARBA" id="ARBA00023136"/>
    </source>
</evidence>
<evidence type="ECO:0000313" key="8">
    <source>
        <dbReference type="EMBL" id="TQM74403.1"/>
    </source>
</evidence>
<feature type="transmembrane region" description="Helical" evidence="6">
    <location>
        <begin position="21"/>
        <end position="41"/>
    </location>
</feature>
<accession>A0A543IV03</accession>
<keyword evidence="9" id="KW-1185">Reference proteome</keyword>
<keyword evidence="5 6" id="KW-0472">Membrane</keyword>
<evidence type="ECO:0000256" key="2">
    <source>
        <dbReference type="ARBA" id="ARBA00022475"/>
    </source>
</evidence>
<dbReference type="RefSeq" id="WP_142258582.1">
    <property type="nucleotide sequence ID" value="NZ_BMPV01000006.1"/>
</dbReference>
<dbReference type="OrthoDB" id="3268959at2"/>
<comment type="subcellular location">
    <subcellularLocation>
        <location evidence="1">Cell membrane</location>
        <topology evidence="1">Multi-pass membrane protein</topology>
    </subcellularLocation>
</comment>
<dbReference type="GO" id="GO:0140359">
    <property type="term" value="F:ABC-type transporter activity"/>
    <property type="evidence" value="ECO:0007669"/>
    <property type="project" value="InterPro"/>
</dbReference>
<dbReference type="InterPro" id="IPR051449">
    <property type="entry name" value="ABC-2_transporter_component"/>
</dbReference>
<feature type="domain" description="ABC-2 type transporter transmembrane" evidence="7">
    <location>
        <begin position="22"/>
        <end position="370"/>
    </location>
</feature>
<evidence type="ECO:0000256" key="1">
    <source>
        <dbReference type="ARBA" id="ARBA00004651"/>
    </source>
</evidence>
<dbReference type="InterPro" id="IPR013525">
    <property type="entry name" value="ABC2_TM"/>
</dbReference>
<keyword evidence="2" id="KW-1003">Cell membrane</keyword>
<proteinExistence type="predicted"/>
<dbReference type="PANTHER" id="PTHR30294">
    <property type="entry name" value="MEMBRANE COMPONENT OF ABC TRANSPORTER YHHJ-RELATED"/>
    <property type="match status" value="1"/>
</dbReference>
<dbReference type="Pfam" id="PF12698">
    <property type="entry name" value="ABC2_membrane_3"/>
    <property type="match status" value="1"/>
</dbReference>
<keyword evidence="4 6" id="KW-1133">Transmembrane helix</keyword>
<organism evidence="8 9">
    <name type="scientific">Thermopolyspora flexuosa</name>
    <dbReference type="NCBI Taxonomy" id="103836"/>
    <lineage>
        <taxon>Bacteria</taxon>
        <taxon>Bacillati</taxon>
        <taxon>Actinomycetota</taxon>
        <taxon>Actinomycetes</taxon>
        <taxon>Streptosporangiales</taxon>
        <taxon>Streptosporangiaceae</taxon>
        <taxon>Thermopolyspora</taxon>
    </lineage>
</organism>
<sequence length="394" mass="41607">MKDLGPVWLTARREITVRGRSKAFIIGLAVTILLVVVAVGLPRLLAGVPDRYTVGLVGAQSDRLAAVLGAQAEAAEDTQLTVVNYEDEAAARAGVEAGDVDLAVVDNARVILAETPDANLRTMLATAHQVVATEERLRAAGLDPNAVQQAMQVEPLTEVSLTGTSGKEAGLRRMLAMAIVILLFVLIIQACTMVAMGVVEEKGSRIVEILLATIRPAQLLAGKVVGLGVLGLLQVAVIAIAGYTAAQFSGLLPELPEDTGGVLALTLAWFLLGYAFYAVLYAAIASLVSRQEELQSALTPATLLLMGGYFVAIYSVMEPAGPVTRVLSVVPPFSAMIMPVRAAGDEVPVWEIGLAFGLMLLAVLLVLWLGGRVYERAVLRTGARVRIAEVLRAR</sequence>
<comment type="caution">
    <text evidence="8">The sequence shown here is derived from an EMBL/GenBank/DDBJ whole genome shotgun (WGS) entry which is preliminary data.</text>
</comment>
<dbReference type="Proteomes" id="UP000319213">
    <property type="component" value="Unassembled WGS sequence"/>
</dbReference>
<dbReference type="EMBL" id="VFPQ01000001">
    <property type="protein sequence ID" value="TQM74403.1"/>
    <property type="molecule type" value="Genomic_DNA"/>
</dbReference>
<evidence type="ECO:0000256" key="6">
    <source>
        <dbReference type="SAM" id="Phobius"/>
    </source>
</evidence>
<evidence type="ECO:0000256" key="3">
    <source>
        <dbReference type="ARBA" id="ARBA00022692"/>
    </source>
</evidence>
<evidence type="ECO:0000313" key="9">
    <source>
        <dbReference type="Proteomes" id="UP000319213"/>
    </source>
</evidence>
<reference evidence="8 9" key="1">
    <citation type="submission" date="2019-06" db="EMBL/GenBank/DDBJ databases">
        <title>Sequencing the genomes of 1000 actinobacteria strains.</title>
        <authorList>
            <person name="Klenk H.-P."/>
        </authorList>
    </citation>
    <scope>NUCLEOTIDE SEQUENCE [LARGE SCALE GENOMIC DNA]</scope>
    <source>
        <strain evidence="8 9">DSM 43186</strain>
    </source>
</reference>